<dbReference type="InterPro" id="IPR045042">
    <property type="entry name" value="YnaI-like"/>
</dbReference>
<protein>
    <submittedName>
        <fullName evidence="11">MscS family inner membrane protein ynaI</fullName>
    </submittedName>
</protein>
<dbReference type="PANTHER" id="PTHR43634:SF2">
    <property type="entry name" value="LOW CONDUCTANCE MECHANOSENSITIVE CHANNEL YNAI"/>
    <property type="match status" value="1"/>
</dbReference>
<dbReference type="eggNOG" id="COG0668">
    <property type="taxonomic scope" value="Bacteria"/>
</dbReference>
<evidence type="ECO:0000313" key="11">
    <source>
        <dbReference type="EMBL" id="CCB88569.1"/>
    </source>
</evidence>
<dbReference type="InterPro" id="IPR049278">
    <property type="entry name" value="MS_channel_C"/>
</dbReference>
<dbReference type="SUPFAM" id="SSF82689">
    <property type="entry name" value="Mechanosensitive channel protein MscS (YggB), C-terminal domain"/>
    <property type="match status" value="1"/>
</dbReference>
<dbReference type="RefSeq" id="WP_013943036.1">
    <property type="nucleotide sequence ID" value="NC_015713.1"/>
</dbReference>
<dbReference type="InterPro" id="IPR011014">
    <property type="entry name" value="MscS_channel_TM-2"/>
</dbReference>
<dbReference type="STRING" id="331113.SNE_A06920"/>
<accession>F8L754</accession>
<dbReference type="InterPro" id="IPR049142">
    <property type="entry name" value="MS_channel_1st"/>
</dbReference>
<dbReference type="PANTHER" id="PTHR43634">
    <property type="entry name" value="OW CONDUCTANCE MECHANOSENSITIVE CHANNEL"/>
    <property type="match status" value="1"/>
</dbReference>
<keyword evidence="3" id="KW-1003">Cell membrane</keyword>
<evidence type="ECO:0000256" key="1">
    <source>
        <dbReference type="ARBA" id="ARBA00004651"/>
    </source>
</evidence>
<feature type="transmembrane region" description="Helical" evidence="7">
    <location>
        <begin position="164"/>
        <end position="184"/>
    </location>
</feature>
<dbReference type="InterPro" id="IPR023408">
    <property type="entry name" value="MscS_beta-dom_sf"/>
</dbReference>
<feature type="transmembrane region" description="Helical" evidence="7">
    <location>
        <begin position="137"/>
        <end position="158"/>
    </location>
</feature>
<keyword evidence="5 7" id="KW-1133">Transmembrane helix</keyword>
<comment type="similarity">
    <text evidence="2">Belongs to the MscS (TC 1.A.23) family.</text>
</comment>
<dbReference type="GO" id="GO:0005886">
    <property type="term" value="C:plasma membrane"/>
    <property type="evidence" value="ECO:0007669"/>
    <property type="project" value="UniProtKB-SubCell"/>
</dbReference>
<evidence type="ECO:0000256" key="5">
    <source>
        <dbReference type="ARBA" id="ARBA00022989"/>
    </source>
</evidence>
<feature type="transmembrane region" description="Helical" evidence="7">
    <location>
        <begin position="99"/>
        <end position="116"/>
    </location>
</feature>
<dbReference type="AlphaFoldDB" id="F8L754"/>
<feature type="transmembrane region" description="Helical" evidence="7">
    <location>
        <begin position="20"/>
        <end position="41"/>
    </location>
</feature>
<feature type="domain" description="Mechanosensitive ion channel transmembrane helices 2/3" evidence="10">
    <location>
        <begin position="145"/>
        <end position="185"/>
    </location>
</feature>
<dbReference type="Gene3D" id="2.30.30.60">
    <property type="match status" value="1"/>
</dbReference>
<sequence>MTIDKPGHEISNLLFHQGWITPVSLIIVLALVLHFLISRLYKRLMPRLEKTHLAWDFSLLKAVVLPLKFLIWILAITFGAEILGYHFENNTFVPFFRGVRSFAVIFLFLWMTLRFIKNMEIHHVREQREQKKQYDKTTVRAVCQVSRIGVILIALLVYLQTRNINISAVLAFGGAGGIVVGLAAKDLLANFFGGLMIYLDRPFNVGDWIRSPDREIEGFVETIGWRLTRIRTFSKRPLYVPNGIFSNISVENPSRMSNRQIRTRIGVRYNDAPKLGAIVAEVEEMLRNNPEIDTTMYLMVRFDEFGPSSLNFLVYCFTKTVKWAEYLLVQQKVFLKIIEIIEKHGAECAFPTTTLHIPEGVHIHPQEPSMP</sequence>
<evidence type="ECO:0000259" key="9">
    <source>
        <dbReference type="Pfam" id="PF21082"/>
    </source>
</evidence>
<feature type="domain" description="Mechanosensitive ion channel MscS C-terminal" evidence="9">
    <location>
        <begin position="262"/>
        <end position="347"/>
    </location>
</feature>
<dbReference type="SUPFAM" id="SSF50182">
    <property type="entry name" value="Sm-like ribonucleoproteins"/>
    <property type="match status" value="1"/>
</dbReference>
<evidence type="ECO:0000256" key="6">
    <source>
        <dbReference type="ARBA" id="ARBA00023136"/>
    </source>
</evidence>
<organism evidence="11 12">
    <name type="scientific">Simkania negevensis (strain ATCC VR-1471 / DSM 27360 / Z)</name>
    <dbReference type="NCBI Taxonomy" id="331113"/>
    <lineage>
        <taxon>Bacteria</taxon>
        <taxon>Pseudomonadati</taxon>
        <taxon>Chlamydiota</taxon>
        <taxon>Chlamydiia</taxon>
        <taxon>Parachlamydiales</taxon>
        <taxon>Simkaniaceae</taxon>
        <taxon>Simkania</taxon>
    </lineage>
</organism>
<dbReference type="Gene3D" id="3.30.70.100">
    <property type="match status" value="1"/>
</dbReference>
<dbReference type="Pfam" id="PF21088">
    <property type="entry name" value="MS_channel_1st"/>
    <property type="match status" value="1"/>
</dbReference>
<name>F8L754_SIMNZ</name>
<gene>
    <name evidence="11" type="primary">ynaI</name>
    <name evidence="11" type="ordered locus">SNE_A06920</name>
</gene>
<evidence type="ECO:0000259" key="8">
    <source>
        <dbReference type="Pfam" id="PF00924"/>
    </source>
</evidence>
<reference key="1">
    <citation type="journal article" date="2011" name="Mol. Biol. Evol.">
        <title>Unity in variety -- the pan-genome of the Chlamydiae.</title>
        <authorList>
            <person name="Collingro A."/>
            <person name="Tischler P."/>
            <person name="Weinmaier T."/>
            <person name="Penz T."/>
            <person name="Heinz E."/>
            <person name="Brunham R.C."/>
            <person name="Read T.D."/>
            <person name="Bavoil P.M."/>
            <person name="Sachse K."/>
            <person name="Kahane S."/>
            <person name="Friedman M.G."/>
            <person name="Rattei T."/>
            <person name="Myers G.S.A."/>
            <person name="Horn M."/>
        </authorList>
    </citation>
    <scope>NUCLEOTIDE SEQUENCE</scope>
    <source>
        <strain>Z</strain>
    </source>
</reference>
<dbReference type="Pfam" id="PF00924">
    <property type="entry name" value="MS_channel_2nd"/>
    <property type="match status" value="1"/>
</dbReference>
<dbReference type="KEGG" id="sng:SNE_A06920"/>
<dbReference type="InterPro" id="IPR010920">
    <property type="entry name" value="LSM_dom_sf"/>
</dbReference>
<evidence type="ECO:0000259" key="10">
    <source>
        <dbReference type="Pfam" id="PF21088"/>
    </source>
</evidence>
<proteinExistence type="inferred from homology"/>
<dbReference type="InterPro" id="IPR011066">
    <property type="entry name" value="MscS_channel_C_sf"/>
</dbReference>
<evidence type="ECO:0000256" key="7">
    <source>
        <dbReference type="SAM" id="Phobius"/>
    </source>
</evidence>
<feature type="domain" description="Mechanosensitive ion channel MscS" evidence="8">
    <location>
        <begin position="186"/>
        <end position="255"/>
    </location>
</feature>
<evidence type="ECO:0000256" key="2">
    <source>
        <dbReference type="ARBA" id="ARBA00008017"/>
    </source>
</evidence>
<dbReference type="SUPFAM" id="SSF82861">
    <property type="entry name" value="Mechanosensitive channel protein MscS (YggB), transmembrane region"/>
    <property type="match status" value="1"/>
</dbReference>
<evidence type="ECO:0000256" key="4">
    <source>
        <dbReference type="ARBA" id="ARBA00022692"/>
    </source>
</evidence>
<dbReference type="InterPro" id="IPR006685">
    <property type="entry name" value="MscS_channel_2nd"/>
</dbReference>
<keyword evidence="12" id="KW-1185">Reference proteome</keyword>
<dbReference type="HOGENOM" id="CLU_037945_0_0_0"/>
<dbReference type="GO" id="GO:0008381">
    <property type="term" value="F:mechanosensitive monoatomic ion channel activity"/>
    <property type="evidence" value="ECO:0007669"/>
    <property type="project" value="UniProtKB-ARBA"/>
</dbReference>
<dbReference type="EMBL" id="FR872582">
    <property type="protein sequence ID" value="CCB88569.1"/>
    <property type="molecule type" value="Genomic_DNA"/>
</dbReference>
<evidence type="ECO:0000313" key="12">
    <source>
        <dbReference type="Proteomes" id="UP000000496"/>
    </source>
</evidence>
<evidence type="ECO:0000256" key="3">
    <source>
        <dbReference type="ARBA" id="ARBA00022475"/>
    </source>
</evidence>
<dbReference type="Proteomes" id="UP000000496">
    <property type="component" value="Chromosome gsn.131"/>
</dbReference>
<keyword evidence="6 7" id="KW-0472">Membrane</keyword>
<dbReference type="Gene3D" id="1.10.287.1260">
    <property type="match status" value="1"/>
</dbReference>
<comment type="subcellular location">
    <subcellularLocation>
        <location evidence="1">Cell membrane</location>
        <topology evidence="1">Multi-pass membrane protein</topology>
    </subcellularLocation>
</comment>
<dbReference type="Pfam" id="PF21082">
    <property type="entry name" value="MS_channel_3rd"/>
    <property type="match status" value="1"/>
</dbReference>
<feature type="transmembrane region" description="Helical" evidence="7">
    <location>
        <begin position="62"/>
        <end position="87"/>
    </location>
</feature>
<keyword evidence="4 7" id="KW-0812">Transmembrane</keyword>
<dbReference type="OrthoDB" id="9809206at2"/>
<reference evidence="11 12" key="2">
    <citation type="journal article" date="2011" name="Mol. Biol. Evol.">
        <title>Unity in variety--the pan-genome of the Chlamydiae.</title>
        <authorList>
            <person name="Collingro A."/>
            <person name="Tischler P."/>
            <person name="Weinmaier T."/>
            <person name="Penz T."/>
            <person name="Heinz E."/>
            <person name="Brunham R.C."/>
            <person name="Read T.D."/>
            <person name="Bavoil P.M."/>
            <person name="Sachse K."/>
            <person name="Kahane S."/>
            <person name="Friedman M.G."/>
            <person name="Rattei T."/>
            <person name="Myers G.S."/>
            <person name="Horn M."/>
        </authorList>
    </citation>
    <scope>NUCLEOTIDE SEQUENCE [LARGE SCALE GENOMIC DNA]</scope>
    <source>
        <strain evidence="12">ATCC VR-1471 / Z</strain>
    </source>
</reference>